<proteinExistence type="predicted"/>
<dbReference type="Proteomes" id="UP000605992">
    <property type="component" value="Unassembled WGS sequence"/>
</dbReference>
<dbReference type="Gene3D" id="1.20.1290.10">
    <property type="entry name" value="AhpD-like"/>
    <property type="match status" value="1"/>
</dbReference>
<organism evidence="2 3">
    <name type="scientific">Planotetraspora thailandica</name>
    <dbReference type="NCBI Taxonomy" id="487172"/>
    <lineage>
        <taxon>Bacteria</taxon>
        <taxon>Bacillati</taxon>
        <taxon>Actinomycetota</taxon>
        <taxon>Actinomycetes</taxon>
        <taxon>Streptosporangiales</taxon>
        <taxon>Streptosporangiaceae</taxon>
        <taxon>Planotetraspora</taxon>
    </lineage>
</organism>
<evidence type="ECO:0000313" key="3">
    <source>
        <dbReference type="Proteomes" id="UP000605992"/>
    </source>
</evidence>
<comment type="caution">
    <text evidence="2">The sequence shown here is derived from an EMBL/GenBank/DDBJ whole genome shotgun (WGS) entry which is preliminary data.</text>
</comment>
<gene>
    <name evidence="2" type="ORF">Pth03_48620</name>
</gene>
<reference evidence="2" key="1">
    <citation type="submission" date="2021-01" db="EMBL/GenBank/DDBJ databases">
        <title>Whole genome shotgun sequence of Planotetraspora thailandica NBRC 104271.</title>
        <authorList>
            <person name="Komaki H."/>
            <person name="Tamura T."/>
        </authorList>
    </citation>
    <scope>NUCLEOTIDE SEQUENCE</scope>
    <source>
        <strain evidence="2">NBRC 104271</strain>
    </source>
</reference>
<accession>A0A8J3V2Y0</accession>
<sequence>MPAPFRYVTPVAPKEADGRVAAVYRQIAQDFGLARMPLFMTLSPAPDVLAAVWSLLRESLVAGSASRTDKEVVAVAVSSANRCPFCVSAHSVLLHATGAHGLAETVARGDTPADPRHARLFAWGADTRTTGMTAPPVPPDVAAEYIGTALTFHFINRMVSALLTDDVLPGGLQRWRPVRRLAGRMVAGATRRRHVSGTSLALLDGDPADETPAWAAGSPSGRAMGTAFAALHKAAARGGESLSSQARLAVRDEVDAWDGAHPALTGGWPTDRLSGLPAVDRPGVRLALLAAMAPYRVSDRDVAEWRSATGVHGDAALVRLLAFGAMTAVTHLLGSDHAEVRQKAM</sequence>
<dbReference type="AlphaFoldDB" id="A0A8J3V2Y0"/>
<dbReference type="RefSeq" id="WP_203946615.1">
    <property type="nucleotide sequence ID" value="NZ_BOOR01000036.1"/>
</dbReference>
<dbReference type="InterPro" id="IPR004675">
    <property type="entry name" value="AhpD_core"/>
</dbReference>
<feature type="domain" description="Carboxymuconolactone decarboxylase-like" evidence="1">
    <location>
        <begin position="48"/>
        <end position="98"/>
    </location>
</feature>
<protein>
    <submittedName>
        <fullName evidence="2">Alkyl hydroperoxide reductase AhpD</fullName>
    </submittedName>
</protein>
<dbReference type="EMBL" id="BOOR01000036">
    <property type="protein sequence ID" value="GII56473.1"/>
    <property type="molecule type" value="Genomic_DNA"/>
</dbReference>
<dbReference type="InterPro" id="IPR003779">
    <property type="entry name" value="CMD-like"/>
</dbReference>
<evidence type="ECO:0000313" key="2">
    <source>
        <dbReference type="EMBL" id="GII56473.1"/>
    </source>
</evidence>
<name>A0A8J3V2Y0_9ACTN</name>
<dbReference type="SUPFAM" id="SSF69118">
    <property type="entry name" value="AhpD-like"/>
    <property type="match status" value="1"/>
</dbReference>
<evidence type="ECO:0000259" key="1">
    <source>
        <dbReference type="Pfam" id="PF02627"/>
    </source>
</evidence>
<dbReference type="InterPro" id="IPR029032">
    <property type="entry name" value="AhpD-like"/>
</dbReference>
<keyword evidence="3" id="KW-1185">Reference proteome</keyword>
<dbReference type="GO" id="GO:0051920">
    <property type="term" value="F:peroxiredoxin activity"/>
    <property type="evidence" value="ECO:0007669"/>
    <property type="project" value="InterPro"/>
</dbReference>
<dbReference type="NCBIfam" id="TIGR00778">
    <property type="entry name" value="ahpD_dom"/>
    <property type="match status" value="1"/>
</dbReference>
<dbReference type="Pfam" id="PF02627">
    <property type="entry name" value="CMD"/>
    <property type="match status" value="1"/>
</dbReference>